<dbReference type="EMBL" id="JAOQNN010000003">
    <property type="protein sequence ID" value="MCW2282203.1"/>
    <property type="molecule type" value="Genomic_DNA"/>
</dbReference>
<evidence type="ECO:0000313" key="2">
    <source>
        <dbReference type="Proteomes" id="UP001207687"/>
    </source>
</evidence>
<reference evidence="1" key="1">
    <citation type="submission" date="2023-08" db="EMBL/GenBank/DDBJ databases">
        <title>Genomic analyses of the natural microbiome of Caenorhabditis elegans.</title>
        <authorList>
            <person name="Samuel B."/>
        </authorList>
    </citation>
    <scope>NUCLEOTIDE SEQUENCE</scope>
    <source>
        <strain evidence="1">BIGb0220</strain>
    </source>
</reference>
<gene>
    <name evidence="1" type="ORF">M2256_002748</name>
</gene>
<name>A0AAW5TTN9_9LACT</name>
<dbReference type="Proteomes" id="UP001207687">
    <property type="component" value="Unassembled WGS sequence"/>
</dbReference>
<organism evidence="1 2">
    <name type="scientific">Lactococcus lactis</name>
    <dbReference type="NCBI Taxonomy" id="1358"/>
    <lineage>
        <taxon>Bacteria</taxon>
        <taxon>Bacillati</taxon>
        <taxon>Bacillota</taxon>
        <taxon>Bacilli</taxon>
        <taxon>Lactobacillales</taxon>
        <taxon>Streptococcaceae</taxon>
        <taxon>Lactococcus</taxon>
    </lineage>
</organism>
<dbReference type="AlphaFoldDB" id="A0AAW5TTN9"/>
<evidence type="ECO:0008006" key="3">
    <source>
        <dbReference type="Google" id="ProtNLM"/>
    </source>
</evidence>
<comment type="caution">
    <text evidence="1">The sequence shown here is derived from an EMBL/GenBank/DDBJ whole genome shotgun (WGS) entry which is preliminary data.</text>
</comment>
<proteinExistence type="predicted"/>
<evidence type="ECO:0000313" key="1">
    <source>
        <dbReference type="EMBL" id="MCW2282203.1"/>
    </source>
</evidence>
<sequence>MPKKYKLKQPIERKVRFSEEENEYLNQKIERSPFNNFQNYARILLITVEIKMVDYSELQRLI</sequence>
<accession>A0AAW5TTN9</accession>
<protein>
    <recommendedName>
        <fullName evidence="3">Plasmid mobilization relaxosome protein MobC</fullName>
    </recommendedName>
</protein>